<feature type="signal peptide" evidence="1">
    <location>
        <begin position="1"/>
        <end position="24"/>
    </location>
</feature>
<gene>
    <name evidence="2" type="ORF">MATL_G00129280</name>
</gene>
<name>A0A9D3T715_MEGAT</name>
<sequence length="156" mass="17104">MDISKCKVIVASVVLLSSIHLSLPAPVDTQCQGTAQEDGLWRFQLPAVVAKAAEDGSCEAQWIIDGVVRADFSNGMNTTTPPVKNFEVDSLTTDICPTSVQYHLDCPFTKVIRRLECLCTSSHRISGTVPSHSAAERHRSCPLWIHFLFGTCLLFV</sequence>
<evidence type="ECO:0000256" key="1">
    <source>
        <dbReference type="SAM" id="SignalP"/>
    </source>
</evidence>
<dbReference type="EMBL" id="JAFDVH010000010">
    <property type="protein sequence ID" value="KAG7469474.1"/>
    <property type="molecule type" value="Genomic_DNA"/>
</dbReference>
<evidence type="ECO:0000313" key="2">
    <source>
        <dbReference type="EMBL" id="KAG7469474.1"/>
    </source>
</evidence>
<reference evidence="2" key="1">
    <citation type="submission" date="2021-01" db="EMBL/GenBank/DDBJ databases">
        <authorList>
            <person name="Zahm M."/>
            <person name="Roques C."/>
            <person name="Cabau C."/>
            <person name="Klopp C."/>
            <person name="Donnadieu C."/>
            <person name="Jouanno E."/>
            <person name="Lampietro C."/>
            <person name="Louis A."/>
            <person name="Herpin A."/>
            <person name="Echchiki A."/>
            <person name="Berthelot C."/>
            <person name="Parey E."/>
            <person name="Roest-Crollius H."/>
            <person name="Braasch I."/>
            <person name="Postlethwait J."/>
            <person name="Bobe J."/>
            <person name="Montfort J."/>
            <person name="Bouchez O."/>
            <person name="Begum T."/>
            <person name="Mejri S."/>
            <person name="Adams A."/>
            <person name="Chen W.-J."/>
            <person name="Guiguen Y."/>
        </authorList>
    </citation>
    <scope>NUCLEOTIDE SEQUENCE</scope>
    <source>
        <strain evidence="2">YG-15Mar2019-1</strain>
        <tissue evidence="2">Brain</tissue>
    </source>
</reference>
<protein>
    <submittedName>
        <fullName evidence="2">Uncharacterized protein</fullName>
    </submittedName>
</protein>
<dbReference type="Proteomes" id="UP001046870">
    <property type="component" value="Chromosome 10"/>
</dbReference>
<organism evidence="2 3">
    <name type="scientific">Megalops atlanticus</name>
    <name type="common">Tarpon</name>
    <name type="synonym">Clupea gigantea</name>
    <dbReference type="NCBI Taxonomy" id="7932"/>
    <lineage>
        <taxon>Eukaryota</taxon>
        <taxon>Metazoa</taxon>
        <taxon>Chordata</taxon>
        <taxon>Craniata</taxon>
        <taxon>Vertebrata</taxon>
        <taxon>Euteleostomi</taxon>
        <taxon>Actinopterygii</taxon>
        <taxon>Neopterygii</taxon>
        <taxon>Teleostei</taxon>
        <taxon>Elopiformes</taxon>
        <taxon>Megalopidae</taxon>
        <taxon>Megalops</taxon>
    </lineage>
</organism>
<proteinExistence type="predicted"/>
<keyword evidence="3" id="KW-1185">Reference proteome</keyword>
<accession>A0A9D3T715</accession>
<comment type="caution">
    <text evidence="2">The sequence shown here is derived from an EMBL/GenBank/DDBJ whole genome shotgun (WGS) entry which is preliminary data.</text>
</comment>
<keyword evidence="1" id="KW-0732">Signal</keyword>
<dbReference type="AlphaFoldDB" id="A0A9D3T715"/>
<evidence type="ECO:0000313" key="3">
    <source>
        <dbReference type="Proteomes" id="UP001046870"/>
    </source>
</evidence>
<feature type="chain" id="PRO_5038385943" evidence="1">
    <location>
        <begin position="25"/>
        <end position="156"/>
    </location>
</feature>